<gene>
    <name evidence="1" type="ORF">RKD21_006103</name>
</gene>
<dbReference type="EMBL" id="JBGCBD010000002">
    <property type="protein sequence ID" value="MEY9815846.1"/>
    <property type="molecule type" value="Genomic_DNA"/>
</dbReference>
<protein>
    <submittedName>
        <fullName evidence="1">Uncharacterized protein</fullName>
    </submittedName>
</protein>
<organism evidence="1 2">
    <name type="scientific">Streptomyces albogriseolus</name>
    <dbReference type="NCBI Taxonomy" id="1887"/>
    <lineage>
        <taxon>Bacteria</taxon>
        <taxon>Bacillati</taxon>
        <taxon>Actinomycetota</taxon>
        <taxon>Actinomycetes</taxon>
        <taxon>Kitasatosporales</taxon>
        <taxon>Streptomycetaceae</taxon>
        <taxon>Streptomyces</taxon>
        <taxon>Streptomyces albogriseolus group</taxon>
    </lineage>
</organism>
<accession>A0ACC6UX42</accession>
<evidence type="ECO:0000313" key="1">
    <source>
        <dbReference type="EMBL" id="MEY9815846.1"/>
    </source>
</evidence>
<name>A0ACC6UX42_STRAO</name>
<keyword evidence="2" id="KW-1185">Reference proteome</keyword>
<evidence type="ECO:0000313" key="2">
    <source>
        <dbReference type="Proteomes" id="UP001565447"/>
    </source>
</evidence>
<sequence>MPHISDAPSPGTSPETLASIVCPDRLETVFGTLDFFDGLPLPEAVTRSYDTLDLLRGIEAFLNCVPGASMVALRRGLRSIGVDSRTIGFTAPRCTSAPVLLTGNTETAYGMTFLALDEDGPTVVEAPGNSLCVVDDLWQRYVTDMGIAGPDQGKGGAYLFLPPGYEGDVPDGYFVVRPRTYASWVVLRALGGTESLLTSRIYPLSAAADPPEQRFVNWAESDFNTVHANDFSFFEEIDTIVQAEPPESLDPERAGQLAALGIVRGKPFRPDDRMRSILDTAARIASGIARTLAFKPRDPGFSYYPDRSWKTPFPTRSYEFLSEEGARLLDSRSVFHYFATVSSPAMVAAPVGTGSQYAYTAEDSTGAWLDGGRTYTLTLPRGVPAKNFWAVTVYDPQTRSLLRTGTPYPSVNSLSDDVRPEAGGDTVIHFGPTPPEGKEANWIQTVPGKGFFVVLRLYGPLDSWFDKSWRPGEIEPA</sequence>
<proteinExistence type="predicted"/>
<reference evidence="1" key="1">
    <citation type="submission" date="2024-07" db="EMBL/GenBank/DDBJ databases">
        <title>Genome sequencing of plant associated microbes to promote plant fitness in Sorghum bicolor and Oryza sativa.</title>
        <authorList>
            <person name="Coleman-Derr D."/>
        </authorList>
    </citation>
    <scope>NUCLEOTIDE SEQUENCE</scope>
    <source>
        <strain evidence="1">SAI-173</strain>
    </source>
</reference>
<dbReference type="Proteomes" id="UP001565447">
    <property type="component" value="Unassembled WGS sequence"/>
</dbReference>
<comment type="caution">
    <text evidence="1">The sequence shown here is derived from an EMBL/GenBank/DDBJ whole genome shotgun (WGS) entry which is preliminary data.</text>
</comment>